<proteinExistence type="predicted"/>
<feature type="transmembrane region" description="Helical" evidence="2">
    <location>
        <begin position="691"/>
        <end position="711"/>
    </location>
</feature>
<dbReference type="InterPro" id="IPR010656">
    <property type="entry name" value="DctM"/>
</dbReference>
<evidence type="ECO:0000256" key="2">
    <source>
        <dbReference type="SAM" id="Phobius"/>
    </source>
</evidence>
<comment type="caution">
    <text evidence="4">The sequence shown here is derived from an EMBL/GenBank/DDBJ whole genome shotgun (WGS) entry which is preliminary data.</text>
</comment>
<feature type="transmembrane region" description="Helical" evidence="2">
    <location>
        <begin position="415"/>
        <end position="434"/>
    </location>
</feature>
<feature type="transmembrane region" description="Helical" evidence="2">
    <location>
        <begin position="120"/>
        <end position="138"/>
    </location>
</feature>
<dbReference type="InterPro" id="IPR011853">
    <property type="entry name" value="TRAP_DctM-Dct_fused"/>
</dbReference>
<evidence type="ECO:0000313" key="4">
    <source>
        <dbReference type="EMBL" id="GMG81017.1"/>
    </source>
</evidence>
<feature type="domain" description="TRAP C4-dicarboxylate transport system permease DctM subunit" evidence="3">
    <location>
        <begin position="188"/>
        <end position="721"/>
    </location>
</feature>
<comment type="function">
    <text evidence="1">Part of the tripartite ATP-independent periplasmic (TRAP) transport system.</text>
</comment>
<dbReference type="Pfam" id="PF06808">
    <property type="entry name" value="DctM"/>
    <property type="match status" value="1"/>
</dbReference>
<dbReference type="RefSeq" id="WP_285669633.1">
    <property type="nucleotide sequence ID" value="NZ_BSYI01000001.1"/>
</dbReference>
<dbReference type="Pfam" id="PF11874">
    <property type="entry name" value="DUF3394"/>
    <property type="match status" value="1"/>
</dbReference>
<feature type="transmembrane region" description="Helical" evidence="2">
    <location>
        <begin position="884"/>
        <end position="900"/>
    </location>
</feature>
<keyword evidence="1" id="KW-1003">Cell membrane</keyword>
<feature type="transmembrane region" description="Helical" evidence="2">
    <location>
        <begin position="36"/>
        <end position="55"/>
    </location>
</feature>
<keyword evidence="1" id="KW-0997">Cell inner membrane</keyword>
<feature type="transmembrane region" description="Helical" evidence="2">
    <location>
        <begin position="569"/>
        <end position="589"/>
    </location>
</feature>
<feature type="transmembrane region" description="Helical" evidence="2">
    <location>
        <begin position="245"/>
        <end position="268"/>
    </location>
</feature>
<feature type="transmembrane region" description="Helical" evidence="2">
    <location>
        <begin position="200"/>
        <end position="225"/>
    </location>
</feature>
<keyword evidence="2" id="KW-0812">Transmembrane</keyword>
<keyword evidence="2" id="KW-0472">Membrane</keyword>
<protein>
    <submittedName>
        <fullName evidence="4">TRAP transporter permease</fullName>
    </submittedName>
</protein>
<feature type="transmembrane region" description="Helical" evidence="2">
    <location>
        <begin position="601"/>
        <end position="621"/>
    </location>
</feature>
<accession>A0ABQ6LCB6</accession>
<keyword evidence="2" id="KW-1133">Transmembrane helix</keyword>
<dbReference type="NCBIfam" id="TIGR02123">
    <property type="entry name" value="TRAP_fused"/>
    <property type="match status" value="1"/>
</dbReference>
<dbReference type="PANTHER" id="PTHR43849">
    <property type="entry name" value="BLL3936 PROTEIN"/>
    <property type="match status" value="1"/>
</dbReference>
<feature type="transmembrane region" description="Helical" evidence="2">
    <location>
        <begin position="628"/>
        <end position="645"/>
    </location>
</feature>
<organism evidence="4 5">
    <name type="scientific">Paralimibaculum aggregatum</name>
    <dbReference type="NCBI Taxonomy" id="3036245"/>
    <lineage>
        <taxon>Bacteria</taxon>
        <taxon>Pseudomonadati</taxon>
        <taxon>Pseudomonadota</taxon>
        <taxon>Alphaproteobacteria</taxon>
        <taxon>Rhodobacterales</taxon>
        <taxon>Paracoccaceae</taxon>
        <taxon>Paralimibaculum</taxon>
    </lineage>
</organism>
<reference evidence="4 5" key="1">
    <citation type="submission" date="2023-04" db="EMBL/GenBank/DDBJ databases">
        <title>Marinoamorphus aggregata gen. nov., sp. Nov., isolate from tissue of brittle star Ophioplocus japonicus.</title>
        <authorList>
            <person name="Kawano K."/>
            <person name="Sawayama S."/>
            <person name="Nakagawa S."/>
        </authorList>
    </citation>
    <scope>NUCLEOTIDE SEQUENCE [LARGE SCALE GENOMIC DNA]</scope>
    <source>
        <strain evidence="4 5">NKW23</strain>
    </source>
</reference>
<dbReference type="PANTHER" id="PTHR43849:SF2">
    <property type="entry name" value="BLL3936 PROTEIN"/>
    <property type="match status" value="1"/>
</dbReference>
<keyword evidence="1" id="KW-0813">Transport</keyword>
<feature type="transmembrane region" description="Helical" evidence="2">
    <location>
        <begin position="446"/>
        <end position="465"/>
    </location>
</feature>
<dbReference type="InterPro" id="IPR021814">
    <property type="entry name" value="DUF3394"/>
</dbReference>
<keyword evidence="5" id="KW-1185">Reference proteome</keyword>
<evidence type="ECO:0000313" key="5">
    <source>
        <dbReference type="Proteomes" id="UP001239909"/>
    </source>
</evidence>
<evidence type="ECO:0000259" key="3">
    <source>
        <dbReference type="Pfam" id="PF06808"/>
    </source>
</evidence>
<feature type="transmembrane region" description="Helical" evidence="2">
    <location>
        <begin position="513"/>
        <end position="531"/>
    </location>
</feature>
<dbReference type="EMBL" id="BSYI01000001">
    <property type="protein sequence ID" value="GMG81017.1"/>
    <property type="molecule type" value="Genomic_DNA"/>
</dbReference>
<feature type="transmembrane region" description="Helical" evidence="2">
    <location>
        <begin position="486"/>
        <end position="507"/>
    </location>
</feature>
<feature type="transmembrane region" description="Helical" evidence="2">
    <location>
        <begin position="150"/>
        <end position="168"/>
    </location>
</feature>
<gene>
    <name evidence="4" type="ORF">LNKW23_02290</name>
</gene>
<comment type="subcellular location">
    <subcellularLocation>
        <location evidence="1">Cell inner membrane</location>
        <topology evidence="1">Multi-pass membrane protein</topology>
    </subcellularLocation>
</comment>
<evidence type="ECO:0000256" key="1">
    <source>
        <dbReference type="RuleBase" id="RU369079"/>
    </source>
</evidence>
<feature type="transmembrane region" description="Helical" evidence="2">
    <location>
        <begin position="98"/>
        <end position="114"/>
    </location>
</feature>
<dbReference type="Proteomes" id="UP001239909">
    <property type="component" value="Unassembled WGS sequence"/>
</dbReference>
<name>A0ABQ6LCB6_9RHOB</name>
<sequence length="915" mass="96954">MTDSKTGPEESRPLSQEELDALVAAADTGGRQMSGALGTFVLVLAVSWSLFQLWFASPIPFMVNWGVFNDTEARSIHLAFALFLAFAAYPASRSTVQLVLGIGVPLVLTGLFIYGSAGDLPVWVPPLLTLPVIGAILLGSPHDRLPPWEWALAIVAAACALYLFIFYEGIADRVGAPITQDFVVAIIGITLLLEATRRSLGPALTIVASCFLAYTFLGQLMPDIISHKGNSLSEVVNHQWITTEGVFGIALGVSTSFVFLFVLFGSLLDRAGAGNYFIQVAFSLMGHMRGGPAKAAVVSSAMTGLISGSSIANVVTTGTFTIPLMKKVGFSSEKAGAVEVASSVNGQIMPPVMGAAAFLMVEYVGIPYFDVVTHAFLPAVISYIALVYIVHLEAMKAGMEGMERAYTPKPIIQRLIGTAFGIIVICALSFAVYYGMSWIRPTFGNSAGYIVFGFLTAVYVVLLWLSTKYPTPEMSDLDKPGAKLPLPGPTVKSGLHFILPVVVLVWALMVDRLSPGLSAFWATSFMVFILVTQRPLAAILSGEGSRLAGEFAAGITDLIEGLAAGARNMIGIGIATATAGVIVGVVSQTGVGSALADVVEVLSGGNILAILFLTAVLSLILGMGLPTTANYIVVSALLAPVIVTLGQQNGLIVPLIAVHLFVFYFGIMADVTPPVGLASFAAAAVSGGDPIRTGVVAFFYSLRTAALPFLFMFNTELLLIEVGWAQGILVFLIATAAMLLFAAATQGWFLTRNKIWESALLLLVAFSLFRPGFWMDMVVPPHVETAPTEIAEAAAATPEGEDLRLRVLGVNELGDPLEFVALLPLEAGATGEERLENAGVVLVERDGKIIIDDVLYDSAAAKAGLDWDQEVLRVLRPTDQPSKYLMFLPAFLVLGLVIMLQRARAPKPAPATATS</sequence>
<feature type="transmembrane region" description="Helical" evidence="2">
    <location>
        <begin position="755"/>
        <end position="773"/>
    </location>
</feature>
<feature type="transmembrane region" description="Helical" evidence="2">
    <location>
        <begin position="723"/>
        <end position="743"/>
    </location>
</feature>
<feature type="transmembrane region" description="Helical" evidence="2">
    <location>
        <begin position="75"/>
        <end position="91"/>
    </location>
</feature>
<feature type="transmembrane region" description="Helical" evidence="2">
    <location>
        <begin position="375"/>
        <end position="394"/>
    </location>
</feature>
<feature type="transmembrane region" description="Helical" evidence="2">
    <location>
        <begin position="174"/>
        <end position="193"/>
    </location>
</feature>